<evidence type="ECO:0000256" key="2">
    <source>
        <dbReference type="ARBA" id="ARBA00001946"/>
    </source>
</evidence>
<keyword evidence="5" id="KW-0460">Magnesium</keyword>
<evidence type="ECO:0000256" key="3">
    <source>
        <dbReference type="ARBA" id="ARBA00022723"/>
    </source>
</evidence>
<dbReference type="InterPro" id="IPR000086">
    <property type="entry name" value="NUDIX_hydrolase_dom"/>
</dbReference>
<evidence type="ECO:0000259" key="7">
    <source>
        <dbReference type="PROSITE" id="PS51462"/>
    </source>
</evidence>
<protein>
    <submittedName>
        <fullName evidence="8">NUDIX hydrolase</fullName>
    </submittedName>
</protein>
<evidence type="ECO:0000256" key="4">
    <source>
        <dbReference type="ARBA" id="ARBA00022801"/>
    </source>
</evidence>
<dbReference type="Proteomes" id="UP001317532">
    <property type="component" value="Chromosome"/>
</dbReference>
<evidence type="ECO:0000313" key="8">
    <source>
        <dbReference type="EMBL" id="BDE05169.1"/>
    </source>
</evidence>
<evidence type="ECO:0000256" key="5">
    <source>
        <dbReference type="ARBA" id="ARBA00022842"/>
    </source>
</evidence>
<gene>
    <name evidence="8" type="ORF">WPS_04450</name>
</gene>
<dbReference type="PANTHER" id="PTHR12318:SF0">
    <property type="entry name" value="ACYL-COENZYME A DIPHOSPHATASE NUDT19"/>
    <property type="match status" value="1"/>
</dbReference>
<keyword evidence="9" id="KW-1185">Reference proteome</keyword>
<sequence length="237" mass="25861">MTPVRDAATVLVGRDGAAGLEVFLVRRHARSSWLADLFVFPGGAVEPADRDPAVLARVRGTAGEVDPALAVTAARETFEEGGLLFADRPIDPRELGAARRALLAGELGFGDVLARFDAALDASQLRYFSRWVTPEGEPRRFDARFFVARVPDDQIAEADAVEVLDGRWFRPRDALDALARGEIGMIFPTVKHLERIAPYRNVDDLLAFAQAKSITVVRPHFDDAGALAMAPELVDGW</sequence>
<name>A0AAN1XU86_UNVUL</name>
<dbReference type="PROSITE" id="PS51462">
    <property type="entry name" value="NUDIX"/>
    <property type="match status" value="1"/>
</dbReference>
<dbReference type="KEGG" id="vab:WPS_04450"/>
<keyword evidence="4 8" id="KW-0378">Hydrolase</keyword>
<evidence type="ECO:0000256" key="1">
    <source>
        <dbReference type="ARBA" id="ARBA00001936"/>
    </source>
</evidence>
<dbReference type="SUPFAM" id="SSF55811">
    <property type="entry name" value="Nudix"/>
    <property type="match status" value="1"/>
</dbReference>
<dbReference type="PANTHER" id="PTHR12318">
    <property type="entry name" value="TESTOSTERONE-REGULATED PROTEIN RP2"/>
    <property type="match status" value="1"/>
</dbReference>
<dbReference type="EMBL" id="AP025523">
    <property type="protein sequence ID" value="BDE05169.1"/>
    <property type="molecule type" value="Genomic_DNA"/>
</dbReference>
<accession>A0AAN1XU86</accession>
<dbReference type="CDD" id="cd18870">
    <property type="entry name" value="NUDIX_AcylCoAdiphos_Nudt19"/>
    <property type="match status" value="1"/>
</dbReference>
<evidence type="ECO:0000313" key="9">
    <source>
        <dbReference type="Proteomes" id="UP001317532"/>
    </source>
</evidence>
<dbReference type="GO" id="GO:0016818">
    <property type="term" value="F:hydrolase activity, acting on acid anhydrides, in phosphorus-containing anhydrides"/>
    <property type="evidence" value="ECO:0007669"/>
    <property type="project" value="InterPro"/>
</dbReference>
<organism evidence="8 9">
    <name type="scientific">Vulcanimicrobium alpinum</name>
    <dbReference type="NCBI Taxonomy" id="3016050"/>
    <lineage>
        <taxon>Bacteria</taxon>
        <taxon>Bacillati</taxon>
        <taxon>Vulcanimicrobiota</taxon>
        <taxon>Vulcanimicrobiia</taxon>
        <taxon>Vulcanimicrobiales</taxon>
        <taxon>Vulcanimicrobiaceae</taxon>
        <taxon>Vulcanimicrobium</taxon>
    </lineage>
</organism>
<dbReference type="GO" id="GO:0046872">
    <property type="term" value="F:metal ion binding"/>
    <property type="evidence" value="ECO:0007669"/>
    <property type="project" value="UniProtKB-KW"/>
</dbReference>
<dbReference type="InterPro" id="IPR015797">
    <property type="entry name" value="NUDIX_hydrolase-like_dom_sf"/>
</dbReference>
<comment type="cofactor">
    <cofactor evidence="1">
        <name>Mn(2+)</name>
        <dbReference type="ChEBI" id="CHEBI:29035"/>
    </cofactor>
</comment>
<keyword evidence="3" id="KW-0479">Metal-binding</keyword>
<proteinExistence type="predicted"/>
<reference evidence="8 9" key="1">
    <citation type="journal article" date="2022" name="ISME Commun">
        <title>Vulcanimicrobium alpinus gen. nov. sp. nov., the first cultivated representative of the candidate phylum 'Eremiobacterota', is a metabolically versatile aerobic anoxygenic phototroph.</title>
        <authorList>
            <person name="Yabe S."/>
            <person name="Muto K."/>
            <person name="Abe K."/>
            <person name="Yokota A."/>
            <person name="Staudigel H."/>
            <person name="Tebo B.M."/>
        </authorList>
    </citation>
    <scope>NUCLEOTIDE SEQUENCE [LARGE SCALE GENOMIC DNA]</scope>
    <source>
        <strain evidence="8 9">WC8-2</strain>
    </source>
</reference>
<dbReference type="AlphaFoldDB" id="A0AAN1XU86"/>
<comment type="cofactor">
    <cofactor evidence="2">
        <name>Mg(2+)</name>
        <dbReference type="ChEBI" id="CHEBI:18420"/>
    </cofactor>
</comment>
<dbReference type="Gene3D" id="3.90.79.10">
    <property type="entry name" value="Nucleoside Triphosphate Pyrophosphohydrolase"/>
    <property type="match status" value="1"/>
</dbReference>
<evidence type="ECO:0000256" key="6">
    <source>
        <dbReference type="ARBA" id="ARBA00023211"/>
    </source>
</evidence>
<keyword evidence="6" id="KW-0464">Manganese</keyword>
<dbReference type="InterPro" id="IPR039121">
    <property type="entry name" value="NUDT19"/>
</dbReference>
<feature type="domain" description="Nudix hydrolase" evidence="7">
    <location>
        <begin position="3"/>
        <end position="191"/>
    </location>
</feature>
<dbReference type="RefSeq" id="WP_317996231.1">
    <property type="nucleotide sequence ID" value="NZ_AP025523.1"/>
</dbReference>